<comment type="caution">
    <text evidence="1">The sequence shown here is derived from an EMBL/GenBank/DDBJ whole genome shotgun (WGS) entry which is preliminary data.</text>
</comment>
<evidence type="ECO:0000313" key="3">
    <source>
        <dbReference type="Proteomes" id="UP000075683"/>
    </source>
</evidence>
<organism evidence="1 3">
    <name type="scientific">Caldibacillus debilis</name>
    <dbReference type="NCBI Taxonomy" id="301148"/>
    <lineage>
        <taxon>Bacteria</taxon>
        <taxon>Bacillati</taxon>
        <taxon>Bacillota</taxon>
        <taxon>Bacilli</taxon>
        <taxon>Bacillales</taxon>
        <taxon>Bacillaceae</taxon>
        <taxon>Caldibacillus</taxon>
    </lineage>
</organism>
<accession>A0A150L6D6</accession>
<dbReference type="STRING" id="301148.B4135_4300"/>
<evidence type="ECO:0000313" key="1">
    <source>
        <dbReference type="EMBL" id="KYD07619.1"/>
    </source>
</evidence>
<dbReference type="Pfam" id="PF13040">
    <property type="entry name" value="Fur_reg_FbpB"/>
    <property type="match status" value="1"/>
</dbReference>
<evidence type="ECO:0000313" key="2">
    <source>
        <dbReference type="EMBL" id="REJ27870.1"/>
    </source>
</evidence>
<evidence type="ECO:0000313" key="4">
    <source>
        <dbReference type="Proteomes" id="UP000257014"/>
    </source>
</evidence>
<reference evidence="1 3" key="1">
    <citation type="submission" date="2016-01" db="EMBL/GenBank/DDBJ databases">
        <title>Draft Genome Sequences of Seven Thermophilic Sporeformers Isolated from Foods.</title>
        <authorList>
            <person name="Berendsen E.M."/>
            <person name="Wells-Bennik M.H."/>
            <person name="Krawcyk A.O."/>
            <person name="De Jong A."/>
            <person name="Holsappel S."/>
            <person name="Eijlander R.T."/>
            <person name="Kuipers O.P."/>
        </authorList>
    </citation>
    <scope>NUCLEOTIDE SEQUENCE [LARGE SCALE GENOMIC DNA]</scope>
    <source>
        <strain evidence="1 3">B4135</strain>
    </source>
</reference>
<protein>
    <submittedName>
        <fullName evidence="2">FbpB family small basic protein</fullName>
    </submittedName>
</protein>
<sequence>MRKLKRLSFTELVQANKTEILKNQKELEKIEKMIENKMLRKSN</sequence>
<dbReference type="EMBL" id="QEWE01000019">
    <property type="protein sequence ID" value="REJ27870.1"/>
    <property type="molecule type" value="Genomic_DNA"/>
</dbReference>
<name>A0A150L6D6_9BACI</name>
<reference evidence="2 4" key="2">
    <citation type="submission" date="2018-03" db="EMBL/GenBank/DDBJ databases">
        <authorList>
            <person name="Keele B.F."/>
        </authorList>
    </citation>
    <scope>NUCLEOTIDE SEQUENCE [LARGE SCALE GENOMIC DNA]</scope>
    <source>
        <strain evidence="2">ZCTH4_d</strain>
    </source>
</reference>
<dbReference type="AlphaFoldDB" id="A0A150L6D6"/>
<dbReference type="Proteomes" id="UP000075683">
    <property type="component" value="Unassembled WGS sequence"/>
</dbReference>
<dbReference type="Proteomes" id="UP000257014">
    <property type="component" value="Unassembled WGS sequence"/>
</dbReference>
<dbReference type="OrthoDB" id="2991278at2"/>
<dbReference type="EMBL" id="LQYT01000147">
    <property type="protein sequence ID" value="KYD07619.1"/>
    <property type="molecule type" value="Genomic_DNA"/>
</dbReference>
<proteinExistence type="predicted"/>
<dbReference type="InterPro" id="IPR025004">
    <property type="entry name" value="SenN/SenS"/>
</dbReference>
<gene>
    <name evidence="1" type="ORF">B4135_4300</name>
    <name evidence="2" type="ORF">C6P37_10470</name>
</gene>
<dbReference type="RefSeq" id="WP_020154324.1">
    <property type="nucleotide sequence ID" value="NZ_JBAIZG010000019.1"/>
</dbReference>